<accession>A0A4D6C5U3</accession>
<dbReference type="GO" id="GO:0015979">
    <property type="term" value="P:photosynthesis"/>
    <property type="evidence" value="ECO:0007669"/>
    <property type="project" value="UniProtKB-KW"/>
</dbReference>
<organism evidence="11">
    <name type="scientific">Chloropicon sp. RCC4434</name>
    <dbReference type="NCBI Taxonomy" id="2565277"/>
    <lineage>
        <taxon>Eukaryota</taxon>
        <taxon>Viridiplantae</taxon>
        <taxon>Chlorophyta</taxon>
        <taxon>Chloropicophyceae</taxon>
        <taxon>Chloropicales</taxon>
        <taxon>Chloropicaceae</taxon>
        <taxon>Chloropicon</taxon>
    </lineage>
</organism>
<comment type="subunit">
    <text evidence="9 10">The 4 large subunits of the cytochrome b6-f complex are cytochrome b6, subunit IV (17 kDa polypeptide, PetD), cytochrome f and the Rieske protein, while the 4 small subunits are PetG, PetL, PetM and PetN. The complex functions as a dimer.</text>
</comment>
<keyword evidence="11" id="KW-0150">Chloroplast</keyword>
<evidence type="ECO:0000256" key="7">
    <source>
        <dbReference type="ARBA" id="ARBA00023136"/>
    </source>
</evidence>
<evidence type="ECO:0000256" key="1">
    <source>
        <dbReference type="ARBA" id="ARBA00004167"/>
    </source>
</evidence>
<dbReference type="GO" id="GO:0009512">
    <property type="term" value="C:cytochrome b6f complex"/>
    <property type="evidence" value="ECO:0007669"/>
    <property type="project" value="InterPro"/>
</dbReference>
<evidence type="ECO:0000313" key="11">
    <source>
        <dbReference type="EMBL" id="QBX98389.1"/>
    </source>
</evidence>
<dbReference type="EMBL" id="MK085997">
    <property type="protein sequence ID" value="QBX98389.1"/>
    <property type="molecule type" value="Genomic_DNA"/>
</dbReference>
<evidence type="ECO:0000256" key="6">
    <source>
        <dbReference type="ARBA" id="ARBA00023078"/>
    </source>
</evidence>
<keyword evidence="7 10" id="KW-0472">Membrane</keyword>
<keyword evidence="6 10" id="KW-0793">Thylakoid</keyword>
<evidence type="ECO:0000256" key="10">
    <source>
        <dbReference type="HAMAP-Rule" id="MF_00433"/>
    </source>
</evidence>
<dbReference type="HAMAP" id="MF_00433">
    <property type="entry name" value="Cytb6_f_PetL"/>
    <property type="match status" value="1"/>
</dbReference>
<keyword evidence="5 10" id="KW-1133">Transmembrane helix</keyword>
<keyword evidence="3 10" id="KW-0812">Transmembrane</keyword>
<keyword evidence="2 10" id="KW-0813">Transport</keyword>
<feature type="transmembrane region" description="Helical" evidence="10">
    <location>
        <begin position="6"/>
        <end position="24"/>
    </location>
</feature>
<proteinExistence type="inferred from homology"/>
<reference evidence="11" key="1">
    <citation type="journal article" date="2019" name="Genome Biol. Evol.">
        <title>Tracing the Evolution of the Plastome and Mitogenome in the Chloropicophyceae Uncovered Convergent tRNA Gene Losses and a Variant Plastid Genetic Code.</title>
        <authorList>
            <person name="Turmel M."/>
            <person name="Dos Santos A.L."/>
            <person name="Otis C."/>
            <person name="Sergerie R."/>
            <person name="Lemieux C."/>
        </authorList>
    </citation>
    <scope>NUCLEOTIDE SEQUENCE</scope>
</reference>
<comment type="subcellular location">
    <subcellularLocation>
        <location evidence="1">Membrane</location>
        <topology evidence="1">Single-pass membrane protein</topology>
    </subcellularLocation>
    <subcellularLocation>
        <location evidence="10">Plastid</location>
        <location evidence="10">Chloroplast thylakoid membrane</location>
        <topology evidence="10">Single-pass membrane protein</topology>
    </subcellularLocation>
</comment>
<protein>
    <recommendedName>
        <fullName evidence="10">Cytochrome b6-f complex subunit 6</fullName>
    </recommendedName>
    <alternativeName>
        <fullName evidence="10">Cytochrome b6-f complex subunit PetL</fullName>
    </alternativeName>
    <alternativeName>
        <fullName evidence="10">Cytochrome b6-f complex subunit VI</fullName>
    </alternativeName>
</protein>
<evidence type="ECO:0000256" key="3">
    <source>
        <dbReference type="ARBA" id="ARBA00022692"/>
    </source>
</evidence>
<gene>
    <name evidence="10 11" type="primary">petL</name>
</gene>
<evidence type="ECO:0000256" key="5">
    <source>
        <dbReference type="ARBA" id="ARBA00022989"/>
    </source>
</evidence>
<dbReference type="InterPro" id="IPR007802">
    <property type="entry name" value="Cyt_b6/f_cplx_su6"/>
</dbReference>
<dbReference type="Pfam" id="PF05115">
    <property type="entry name" value="PetL"/>
    <property type="match status" value="1"/>
</dbReference>
<keyword evidence="11" id="KW-0934">Plastid</keyword>
<evidence type="ECO:0000256" key="8">
    <source>
        <dbReference type="ARBA" id="ARBA00025197"/>
    </source>
</evidence>
<dbReference type="GO" id="GO:0009055">
    <property type="term" value="F:electron transfer activity"/>
    <property type="evidence" value="ECO:0007669"/>
    <property type="project" value="InterPro"/>
</dbReference>
<keyword evidence="4 10" id="KW-0249">Electron transport</keyword>
<evidence type="ECO:0000256" key="2">
    <source>
        <dbReference type="ARBA" id="ARBA00022448"/>
    </source>
</evidence>
<evidence type="ECO:0000256" key="4">
    <source>
        <dbReference type="ARBA" id="ARBA00022982"/>
    </source>
</evidence>
<keyword evidence="10" id="KW-0602">Photosynthesis</keyword>
<geneLocation type="chloroplast" evidence="11"/>
<evidence type="ECO:0000256" key="9">
    <source>
        <dbReference type="ARBA" id="ARBA00025834"/>
    </source>
</evidence>
<comment type="function">
    <text evidence="8 10">Component of the cytochrome b6-f complex, which mediates electron transfer between photosystem II (PSII) and photosystem I (PSI), cyclic electron flow around PSI, and state transitions. PetL is important for photoautotrophic growth as well as for electron transfer efficiency and stability of the cytochrome b6-f complex.</text>
</comment>
<sequence length="30" mass="3304">MAIIGYIGFLTFFLGTALVLYLGLTKIKLI</sequence>
<comment type="similarity">
    <text evidence="10">Belongs to the PetL family.</text>
</comment>
<dbReference type="AlphaFoldDB" id="A0A4D6C5U3"/>
<dbReference type="GO" id="GO:0009535">
    <property type="term" value="C:chloroplast thylakoid membrane"/>
    <property type="evidence" value="ECO:0007669"/>
    <property type="project" value="UniProtKB-SubCell"/>
</dbReference>
<name>A0A4D6C5U3_9CHLO</name>